<feature type="domain" description="RNA polymerase sigma factor 70 region 4 type 2" evidence="8">
    <location>
        <begin position="128"/>
        <end position="176"/>
    </location>
</feature>
<dbReference type="Proteomes" id="UP000649799">
    <property type="component" value="Unassembled WGS sequence"/>
</dbReference>
<evidence type="ECO:0000256" key="2">
    <source>
        <dbReference type="ARBA" id="ARBA00023015"/>
    </source>
</evidence>
<dbReference type="InterPro" id="IPR013325">
    <property type="entry name" value="RNA_pol_sigma_r2"/>
</dbReference>
<dbReference type="SUPFAM" id="SSF88946">
    <property type="entry name" value="Sigma2 domain of RNA polymerase sigma factors"/>
    <property type="match status" value="1"/>
</dbReference>
<dbReference type="NCBIfam" id="TIGR02985">
    <property type="entry name" value="Sig70_bacteroi1"/>
    <property type="match status" value="1"/>
</dbReference>
<evidence type="ECO:0000259" key="7">
    <source>
        <dbReference type="Pfam" id="PF04542"/>
    </source>
</evidence>
<proteinExistence type="inferred from homology"/>
<evidence type="ECO:0000256" key="3">
    <source>
        <dbReference type="ARBA" id="ARBA00023082"/>
    </source>
</evidence>
<protein>
    <recommendedName>
        <fullName evidence="6">RNA polymerase sigma factor</fullName>
    </recommendedName>
</protein>
<evidence type="ECO:0000256" key="1">
    <source>
        <dbReference type="ARBA" id="ARBA00010641"/>
    </source>
</evidence>
<dbReference type="InterPro" id="IPR013249">
    <property type="entry name" value="RNA_pol_sigma70_r4_t2"/>
</dbReference>
<dbReference type="NCBIfam" id="TIGR02937">
    <property type="entry name" value="sigma70-ECF"/>
    <property type="match status" value="1"/>
</dbReference>
<keyword evidence="10" id="KW-1185">Reference proteome</keyword>
<keyword evidence="5 6" id="KW-0804">Transcription</keyword>
<dbReference type="Pfam" id="PF08281">
    <property type="entry name" value="Sigma70_r4_2"/>
    <property type="match status" value="1"/>
</dbReference>
<evidence type="ECO:0000256" key="4">
    <source>
        <dbReference type="ARBA" id="ARBA00023125"/>
    </source>
</evidence>
<dbReference type="RefSeq" id="WP_166146900.1">
    <property type="nucleotide sequence ID" value="NZ_JAANYN010000004.1"/>
</dbReference>
<organism evidence="9 10">
    <name type="scientific">Cyclobacterium plantarum</name>
    <dbReference type="NCBI Taxonomy" id="2716263"/>
    <lineage>
        <taxon>Bacteria</taxon>
        <taxon>Pseudomonadati</taxon>
        <taxon>Bacteroidota</taxon>
        <taxon>Cytophagia</taxon>
        <taxon>Cytophagales</taxon>
        <taxon>Cyclobacteriaceae</taxon>
        <taxon>Cyclobacterium</taxon>
    </lineage>
</organism>
<keyword evidence="2 6" id="KW-0805">Transcription regulation</keyword>
<keyword evidence="3 6" id="KW-0731">Sigma factor</keyword>
<dbReference type="InterPro" id="IPR014327">
    <property type="entry name" value="RNA_pol_sigma70_bacteroid"/>
</dbReference>
<dbReference type="InterPro" id="IPR036388">
    <property type="entry name" value="WH-like_DNA-bd_sf"/>
</dbReference>
<comment type="caution">
    <text evidence="9">The sequence shown here is derived from an EMBL/GenBank/DDBJ whole genome shotgun (WGS) entry which is preliminary data.</text>
</comment>
<evidence type="ECO:0000313" key="10">
    <source>
        <dbReference type="Proteomes" id="UP000649799"/>
    </source>
</evidence>
<keyword evidence="4 6" id="KW-0238">DNA-binding</keyword>
<dbReference type="SUPFAM" id="SSF88659">
    <property type="entry name" value="Sigma3 and sigma4 domains of RNA polymerase sigma factors"/>
    <property type="match status" value="1"/>
</dbReference>
<dbReference type="InterPro" id="IPR000838">
    <property type="entry name" value="RNA_pol_sigma70_ECF_CS"/>
</dbReference>
<dbReference type="PROSITE" id="PS01063">
    <property type="entry name" value="SIGMA70_ECF"/>
    <property type="match status" value="1"/>
</dbReference>
<dbReference type="Gene3D" id="1.10.10.10">
    <property type="entry name" value="Winged helix-like DNA-binding domain superfamily/Winged helix DNA-binding domain"/>
    <property type="match status" value="1"/>
</dbReference>
<dbReference type="InterPro" id="IPR007627">
    <property type="entry name" value="RNA_pol_sigma70_r2"/>
</dbReference>
<dbReference type="InterPro" id="IPR013324">
    <property type="entry name" value="RNA_pol_sigma_r3/r4-like"/>
</dbReference>
<dbReference type="InterPro" id="IPR014284">
    <property type="entry name" value="RNA_pol_sigma-70_dom"/>
</dbReference>
<name>A0ABX0H971_9BACT</name>
<dbReference type="PANTHER" id="PTHR43133">
    <property type="entry name" value="RNA POLYMERASE ECF-TYPE SIGMA FACTO"/>
    <property type="match status" value="1"/>
</dbReference>
<gene>
    <name evidence="9" type="ORF">G9Q97_11395</name>
</gene>
<reference evidence="9 10" key="1">
    <citation type="submission" date="2020-03" db="EMBL/GenBank/DDBJ databases">
        <title>Cyclobacterium plantarum sp. nov., a marine bacterium isolated from a coastal-marine wetland.</title>
        <authorList>
            <person name="Sanchez-Porro C."/>
            <person name="Ventosa A."/>
            <person name="Amoozegar M."/>
        </authorList>
    </citation>
    <scope>NUCLEOTIDE SEQUENCE [LARGE SCALE GENOMIC DNA]</scope>
    <source>
        <strain evidence="9 10">GBPx2</strain>
    </source>
</reference>
<accession>A0ABX0H971</accession>
<evidence type="ECO:0000259" key="8">
    <source>
        <dbReference type="Pfam" id="PF08281"/>
    </source>
</evidence>
<evidence type="ECO:0000256" key="6">
    <source>
        <dbReference type="RuleBase" id="RU000716"/>
    </source>
</evidence>
<sequence>MIANNTYSVPELVALLRAGDPNAFQQLYEKFSSKILSTCKKMYLPHEDAEEVVQEVFLKVWEKREGLDSSLSFNAYLFTIMRCSIFKRSRKNAMDVAYKTYQLNNGTGASCYTEEALDFEELKVFSERIIDALPKGQQKIFRLKFTENLTADEIASRLHLSKRTVENQLYKANKKLKQEFISNDLIPYDLVVLFLIF</sequence>
<dbReference type="Pfam" id="PF04542">
    <property type="entry name" value="Sigma70_r2"/>
    <property type="match status" value="1"/>
</dbReference>
<feature type="domain" description="RNA polymerase sigma-70 region 2" evidence="7">
    <location>
        <begin position="27"/>
        <end position="92"/>
    </location>
</feature>
<dbReference type="Gene3D" id="1.10.1740.10">
    <property type="match status" value="1"/>
</dbReference>
<evidence type="ECO:0000313" key="9">
    <source>
        <dbReference type="EMBL" id="NHE57413.1"/>
    </source>
</evidence>
<dbReference type="EMBL" id="JAANYN010000004">
    <property type="protein sequence ID" value="NHE57413.1"/>
    <property type="molecule type" value="Genomic_DNA"/>
</dbReference>
<dbReference type="PANTHER" id="PTHR43133:SF46">
    <property type="entry name" value="RNA POLYMERASE SIGMA-70 FACTOR ECF SUBFAMILY"/>
    <property type="match status" value="1"/>
</dbReference>
<dbReference type="CDD" id="cd06171">
    <property type="entry name" value="Sigma70_r4"/>
    <property type="match status" value="1"/>
</dbReference>
<dbReference type="InterPro" id="IPR039425">
    <property type="entry name" value="RNA_pol_sigma-70-like"/>
</dbReference>
<comment type="similarity">
    <text evidence="1 6">Belongs to the sigma-70 factor family. ECF subfamily.</text>
</comment>
<evidence type="ECO:0000256" key="5">
    <source>
        <dbReference type="ARBA" id="ARBA00023163"/>
    </source>
</evidence>